<dbReference type="EMBL" id="JAUSRD010000002">
    <property type="protein sequence ID" value="MDP9891699.1"/>
    <property type="molecule type" value="Genomic_DNA"/>
</dbReference>
<evidence type="ECO:0000256" key="1">
    <source>
        <dbReference type="SAM" id="MobiDB-lite"/>
    </source>
</evidence>
<evidence type="ECO:0000313" key="3">
    <source>
        <dbReference type="Proteomes" id="UP001242045"/>
    </source>
</evidence>
<dbReference type="AlphaFoldDB" id="A0AAW8CMT7"/>
<organism evidence="2 3">
    <name type="scientific">Variovorax boronicumulans</name>
    <dbReference type="NCBI Taxonomy" id="436515"/>
    <lineage>
        <taxon>Bacteria</taxon>
        <taxon>Pseudomonadati</taxon>
        <taxon>Pseudomonadota</taxon>
        <taxon>Betaproteobacteria</taxon>
        <taxon>Burkholderiales</taxon>
        <taxon>Comamonadaceae</taxon>
        <taxon>Variovorax</taxon>
    </lineage>
</organism>
<sequence>MPTDAKPATSPSPVRPDEAQVRTEDLETPSPDPDGADRSDDPETQPGKGENAPGFLKPGSTK</sequence>
<feature type="region of interest" description="Disordered" evidence="1">
    <location>
        <begin position="1"/>
        <end position="62"/>
    </location>
</feature>
<protein>
    <submittedName>
        <fullName evidence="2">Uncharacterized protein</fullName>
    </submittedName>
</protein>
<reference evidence="2" key="1">
    <citation type="submission" date="2023-07" db="EMBL/GenBank/DDBJ databases">
        <title>Sorghum-associated microbial communities from plants grown in Nebraska, USA.</title>
        <authorList>
            <person name="Schachtman D."/>
        </authorList>
    </citation>
    <scope>NUCLEOTIDE SEQUENCE</scope>
    <source>
        <strain evidence="2">DS3754</strain>
    </source>
</reference>
<name>A0AAW8CMT7_9BURK</name>
<proteinExistence type="predicted"/>
<feature type="compositionally biased region" description="Basic and acidic residues" evidence="1">
    <location>
        <begin position="15"/>
        <end position="25"/>
    </location>
</feature>
<evidence type="ECO:0000313" key="2">
    <source>
        <dbReference type="EMBL" id="MDP9891699.1"/>
    </source>
</evidence>
<dbReference type="Proteomes" id="UP001242045">
    <property type="component" value="Unassembled WGS sequence"/>
</dbReference>
<dbReference type="RefSeq" id="WP_013541453.1">
    <property type="nucleotide sequence ID" value="NZ_JAUSRD010000002.1"/>
</dbReference>
<gene>
    <name evidence="2" type="ORF">J2W31_000802</name>
</gene>
<comment type="caution">
    <text evidence="2">The sequence shown here is derived from an EMBL/GenBank/DDBJ whole genome shotgun (WGS) entry which is preliminary data.</text>
</comment>
<accession>A0AAW8CMT7</accession>